<evidence type="ECO:0000256" key="2">
    <source>
        <dbReference type="SAM" id="MobiDB-lite"/>
    </source>
</evidence>
<gene>
    <name evidence="3" type="ORF">C451_20687</name>
</gene>
<protein>
    <submittedName>
        <fullName evidence="3">Uncharacterized protein</fullName>
    </submittedName>
</protein>
<organism evidence="3 4">
    <name type="scientific">Halococcus thailandensis JCM 13552</name>
    <dbReference type="NCBI Taxonomy" id="1227457"/>
    <lineage>
        <taxon>Archaea</taxon>
        <taxon>Methanobacteriati</taxon>
        <taxon>Methanobacteriota</taxon>
        <taxon>Stenosarchaea group</taxon>
        <taxon>Halobacteria</taxon>
        <taxon>Halobacteriales</taxon>
        <taxon>Halococcaceae</taxon>
        <taxon>Halococcus</taxon>
    </lineage>
</organism>
<keyword evidence="4" id="KW-1185">Reference proteome</keyword>
<dbReference type="AlphaFoldDB" id="M0MR56"/>
<evidence type="ECO:0000256" key="1">
    <source>
        <dbReference type="SAM" id="Coils"/>
    </source>
</evidence>
<comment type="caution">
    <text evidence="3">The sequence shown here is derived from an EMBL/GenBank/DDBJ whole genome shotgun (WGS) entry which is preliminary data.</text>
</comment>
<name>M0MR56_9EURY</name>
<dbReference type="PATRIC" id="fig|1227457.3.peg.4018"/>
<keyword evidence="1" id="KW-0175">Coiled coil</keyword>
<sequence>MDDSGQTVTETEPTGDDADSDAIDPETLDYLTERLAAIDTELAALRNDKRRSEAELRALIRDEVREVLGSDD</sequence>
<feature type="compositionally biased region" description="Acidic residues" evidence="2">
    <location>
        <begin position="13"/>
        <end position="24"/>
    </location>
</feature>
<feature type="region of interest" description="Disordered" evidence="2">
    <location>
        <begin position="1"/>
        <end position="24"/>
    </location>
</feature>
<feature type="coiled-coil region" evidence="1">
    <location>
        <begin position="28"/>
        <end position="62"/>
    </location>
</feature>
<evidence type="ECO:0000313" key="3">
    <source>
        <dbReference type="EMBL" id="EMA48207.1"/>
    </source>
</evidence>
<reference evidence="3 4" key="1">
    <citation type="journal article" date="2014" name="PLoS Genet.">
        <title>Phylogenetically driven sequencing of extremely halophilic archaea reveals strategies for static and dynamic osmo-response.</title>
        <authorList>
            <person name="Becker E.A."/>
            <person name="Seitzer P.M."/>
            <person name="Tritt A."/>
            <person name="Larsen D."/>
            <person name="Krusor M."/>
            <person name="Yao A.I."/>
            <person name="Wu D."/>
            <person name="Madern D."/>
            <person name="Eisen J.A."/>
            <person name="Darling A.E."/>
            <person name="Facciotti M.T."/>
        </authorList>
    </citation>
    <scope>NUCLEOTIDE SEQUENCE [LARGE SCALE GENOMIC DNA]</scope>
    <source>
        <strain evidence="3 4">JCM 13552</strain>
    </source>
</reference>
<dbReference type="EMBL" id="AOMF01000197">
    <property type="protein sequence ID" value="EMA48207.1"/>
    <property type="molecule type" value="Genomic_DNA"/>
</dbReference>
<dbReference type="Proteomes" id="UP000011680">
    <property type="component" value="Unassembled WGS sequence"/>
</dbReference>
<proteinExistence type="predicted"/>
<accession>M0MR56</accession>
<evidence type="ECO:0000313" key="4">
    <source>
        <dbReference type="Proteomes" id="UP000011680"/>
    </source>
</evidence>
<feature type="compositionally biased region" description="Polar residues" evidence="2">
    <location>
        <begin position="1"/>
        <end position="12"/>
    </location>
</feature>